<keyword evidence="2" id="KW-0479">Metal-binding</keyword>
<evidence type="ECO:0000256" key="2">
    <source>
        <dbReference type="ARBA" id="ARBA00022723"/>
    </source>
</evidence>
<feature type="domain" description="Nuclear receptor" evidence="11">
    <location>
        <begin position="63"/>
        <end position="138"/>
    </location>
</feature>
<dbReference type="AlphaFoldDB" id="A0A9R0EE96"/>
<dbReference type="OrthoDB" id="5771769at2759"/>
<evidence type="ECO:0000256" key="10">
    <source>
        <dbReference type="SAM" id="MobiDB-lite"/>
    </source>
</evidence>
<evidence type="ECO:0000256" key="6">
    <source>
        <dbReference type="ARBA" id="ARBA00023125"/>
    </source>
</evidence>
<dbReference type="PANTHER" id="PTHR45805:SF10">
    <property type="entry name" value="ECDYSONE-INDUCED PROTEIN 78C"/>
    <property type="match status" value="1"/>
</dbReference>
<dbReference type="SUPFAM" id="SSF48508">
    <property type="entry name" value="Nuclear receptor ligand-binding domain"/>
    <property type="match status" value="1"/>
</dbReference>
<feature type="region of interest" description="Disordered" evidence="10">
    <location>
        <begin position="35"/>
        <end position="55"/>
    </location>
</feature>
<evidence type="ECO:0000256" key="8">
    <source>
        <dbReference type="ARBA" id="ARBA00023170"/>
    </source>
</evidence>
<evidence type="ECO:0000313" key="12">
    <source>
        <dbReference type="Proteomes" id="UP000829999"/>
    </source>
</evidence>
<sequence length="315" mass="34790">MDVWSGRPASCVRASPPLAIETGDNFALTFFESKEQAPPPLPKQDPSSYSADSATSGTVTKAATPCKVCGDKASGYHYGVTSCEGCKGFFRRSIQKQIEYRCLRDGKCLVIRLNRNRCQFCRFKKCLAVGMSKDSVRYGRVPKRPREPSAADSLPEPSKRPVHTSATTIPPTDPLEAQLLRQEMSRELVKLITAAHRGTNTYSEEIRASLEQHPISIRVEESEGEGSGAEDAASSTTDRATDARSVLWHNIAVRMTPAVQQVVEFAKRLPGFHGLPQDDQLIVIKVTEHYPTDSTANLLLPVLLFKRKLPQFSQT</sequence>
<evidence type="ECO:0000313" key="13">
    <source>
        <dbReference type="RefSeq" id="XP_050563628.1"/>
    </source>
</evidence>
<keyword evidence="9" id="KW-0539">Nucleus</keyword>
<dbReference type="Proteomes" id="UP000829999">
    <property type="component" value="Unplaced"/>
</dbReference>
<accession>A0A9R0EE96</accession>
<gene>
    <name evidence="13" type="primary">LOC126913009</name>
</gene>
<evidence type="ECO:0000256" key="4">
    <source>
        <dbReference type="ARBA" id="ARBA00022833"/>
    </source>
</evidence>
<comment type="subcellular location">
    <subcellularLocation>
        <location evidence="1">Nucleus</location>
    </subcellularLocation>
</comment>
<dbReference type="RefSeq" id="XP_050563628.1">
    <property type="nucleotide sequence ID" value="XM_050707671.1"/>
</dbReference>
<dbReference type="Gene3D" id="3.30.50.10">
    <property type="entry name" value="Erythroid Transcription Factor GATA-1, subunit A"/>
    <property type="match status" value="1"/>
</dbReference>
<dbReference type="PRINTS" id="PR00398">
    <property type="entry name" value="STRDHORMONER"/>
</dbReference>
<keyword evidence="7" id="KW-0804">Transcription</keyword>
<dbReference type="GeneID" id="126913009"/>
<dbReference type="PROSITE" id="PS00031">
    <property type="entry name" value="NUCLEAR_REC_DBD_1"/>
    <property type="match status" value="1"/>
</dbReference>
<evidence type="ECO:0000256" key="5">
    <source>
        <dbReference type="ARBA" id="ARBA00023015"/>
    </source>
</evidence>
<dbReference type="GO" id="GO:0008270">
    <property type="term" value="F:zinc ion binding"/>
    <property type="evidence" value="ECO:0007669"/>
    <property type="project" value="UniProtKB-KW"/>
</dbReference>
<dbReference type="PRINTS" id="PR00047">
    <property type="entry name" value="STROIDFINGER"/>
</dbReference>
<dbReference type="GO" id="GO:0005634">
    <property type="term" value="C:nucleus"/>
    <property type="evidence" value="ECO:0007669"/>
    <property type="project" value="UniProtKB-SubCell"/>
</dbReference>
<feature type="region of interest" description="Disordered" evidence="10">
    <location>
        <begin position="138"/>
        <end position="174"/>
    </location>
</feature>
<dbReference type="InterPro" id="IPR013088">
    <property type="entry name" value="Znf_NHR/GATA"/>
</dbReference>
<dbReference type="PANTHER" id="PTHR45805">
    <property type="entry name" value="NUCLEAR HORMONE RECEPTOR HR3-RELATED"/>
    <property type="match status" value="1"/>
</dbReference>
<dbReference type="InterPro" id="IPR001723">
    <property type="entry name" value="Nuclear_hrmn_rcpt"/>
</dbReference>
<keyword evidence="8" id="KW-0675">Receptor</keyword>
<dbReference type="GO" id="GO:0003700">
    <property type="term" value="F:DNA-binding transcription factor activity"/>
    <property type="evidence" value="ECO:0007669"/>
    <property type="project" value="InterPro"/>
</dbReference>
<keyword evidence="12" id="KW-1185">Reference proteome</keyword>
<keyword evidence="5" id="KW-0805">Transcription regulation</keyword>
<dbReference type="SUPFAM" id="SSF57716">
    <property type="entry name" value="Glucocorticoid receptor-like (DNA-binding domain)"/>
    <property type="match status" value="1"/>
</dbReference>
<dbReference type="InterPro" id="IPR035500">
    <property type="entry name" value="NHR-like_dom_sf"/>
</dbReference>
<organism evidence="12 13">
    <name type="scientific">Spodoptera frugiperda</name>
    <name type="common">Fall armyworm</name>
    <dbReference type="NCBI Taxonomy" id="7108"/>
    <lineage>
        <taxon>Eukaryota</taxon>
        <taxon>Metazoa</taxon>
        <taxon>Ecdysozoa</taxon>
        <taxon>Arthropoda</taxon>
        <taxon>Hexapoda</taxon>
        <taxon>Insecta</taxon>
        <taxon>Pterygota</taxon>
        <taxon>Neoptera</taxon>
        <taxon>Endopterygota</taxon>
        <taxon>Lepidoptera</taxon>
        <taxon>Glossata</taxon>
        <taxon>Ditrysia</taxon>
        <taxon>Noctuoidea</taxon>
        <taxon>Noctuidae</taxon>
        <taxon>Amphipyrinae</taxon>
        <taxon>Spodoptera</taxon>
    </lineage>
</organism>
<dbReference type="GO" id="GO:0043565">
    <property type="term" value="F:sequence-specific DNA binding"/>
    <property type="evidence" value="ECO:0007669"/>
    <property type="project" value="InterPro"/>
</dbReference>
<feature type="compositionally biased region" description="Low complexity" evidence="10">
    <location>
        <begin position="229"/>
        <end position="238"/>
    </location>
</feature>
<keyword evidence="6" id="KW-0238">DNA-binding</keyword>
<dbReference type="SMART" id="SM00399">
    <property type="entry name" value="ZnF_C4"/>
    <property type="match status" value="1"/>
</dbReference>
<evidence type="ECO:0000259" key="11">
    <source>
        <dbReference type="PROSITE" id="PS51030"/>
    </source>
</evidence>
<keyword evidence="4" id="KW-0862">Zinc</keyword>
<dbReference type="Pfam" id="PF00105">
    <property type="entry name" value="zf-C4"/>
    <property type="match status" value="1"/>
</dbReference>
<evidence type="ECO:0000256" key="1">
    <source>
        <dbReference type="ARBA" id="ARBA00004123"/>
    </source>
</evidence>
<keyword evidence="3" id="KW-0863">Zinc-finger</keyword>
<feature type="region of interest" description="Disordered" evidence="10">
    <location>
        <begin position="219"/>
        <end position="240"/>
    </location>
</feature>
<feature type="compositionally biased region" description="Polar residues" evidence="10">
    <location>
        <begin position="45"/>
        <end position="55"/>
    </location>
</feature>
<protein>
    <submittedName>
        <fullName evidence="13">Nuclear receptor subfamily 1 group D member 2-like</fullName>
    </submittedName>
</protein>
<dbReference type="FunFam" id="3.30.50.10:FF:000044">
    <property type="entry name" value="retinoic acid receptor beta isoform X4"/>
    <property type="match status" value="1"/>
</dbReference>
<dbReference type="PROSITE" id="PS51030">
    <property type="entry name" value="NUCLEAR_REC_DBD_2"/>
    <property type="match status" value="1"/>
</dbReference>
<name>A0A9R0EE96_SPOFR</name>
<evidence type="ECO:0000256" key="3">
    <source>
        <dbReference type="ARBA" id="ARBA00022771"/>
    </source>
</evidence>
<proteinExistence type="predicted"/>
<evidence type="ECO:0000256" key="7">
    <source>
        <dbReference type="ARBA" id="ARBA00023163"/>
    </source>
</evidence>
<dbReference type="InterPro" id="IPR001628">
    <property type="entry name" value="Znf_hrmn_rcpt"/>
</dbReference>
<evidence type="ECO:0000256" key="9">
    <source>
        <dbReference type="ARBA" id="ARBA00023242"/>
    </source>
</evidence>
<dbReference type="Gene3D" id="1.10.565.10">
    <property type="entry name" value="Retinoid X Receptor"/>
    <property type="match status" value="1"/>
</dbReference>
<reference evidence="13" key="1">
    <citation type="submission" date="2025-08" db="UniProtKB">
        <authorList>
            <consortium name="RefSeq"/>
        </authorList>
    </citation>
    <scope>IDENTIFICATION</scope>
</reference>
<dbReference type="CDD" id="cd07165">
    <property type="entry name" value="NR_DBD_DmE78_like"/>
    <property type="match status" value="1"/>
</dbReference>